<dbReference type="AlphaFoldDB" id="A0A172T1H9"/>
<gene>
    <name evidence="1" type="ORF">JM64_01635</name>
</gene>
<organism evidence="1 2">
    <name type="scientific">Fervidobacterium pennivorans</name>
    <dbReference type="NCBI Taxonomy" id="93466"/>
    <lineage>
        <taxon>Bacteria</taxon>
        <taxon>Thermotogati</taxon>
        <taxon>Thermotogota</taxon>
        <taxon>Thermotogae</taxon>
        <taxon>Thermotogales</taxon>
        <taxon>Fervidobacteriaceae</taxon>
        <taxon>Fervidobacterium</taxon>
    </lineage>
</organism>
<evidence type="ECO:0000313" key="1">
    <source>
        <dbReference type="EMBL" id="ANE40850.1"/>
    </source>
</evidence>
<proteinExistence type="predicted"/>
<protein>
    <submittedName>
        <fullName evidence="1">Uncharacterized protein</fullName>
    </submittedName>
</protein>
<dbReference type="KEGG" id="fng:JM64_01635"/>
<reference evidence="1 2" key="1">
    <citation type="submission" date="2014-08" db="EMBL/GenBank/DDBJ databases">
        <title>Fervidobacterium pennivorans DYC genome.</title>
        <authorList>
            <person name="Wushke S."/>
        </authorList>
    </citation>
    <scope>NUCLEOTIDE SEQUENCE [LARGE SCALE GENOMIC DNA]</scope>
    <source>
        <strain evidence="1 2">DYC</strain>
    </source>
</reference>
<dbReference type="Proteomes" id="UP000077096">
    <property type="component" value="Chromosome"/>
</dbReference>
<dbReference type="PATRIC" id="fig|93466.3.peg.370"/>
<evidence type="ECO:0000313" key="2">
    <source>
        <dbReference type="Proteomes" id="UP000077096"/>
    </source>
</evidence>
<accession>A0A172T1H9</accession>
<dbReference type="EMBL" id="CP011393">
    <property type="protein sequence ID" value="ANE40850.1"/>
    <property type="molecule type" value="Genomic_DNA"/>
</dbReference>
<name>A0A172T1H9_FERPE</name>
<sequence>MPFETATKSNPRIYSGYMEMPEEREKTLKEYPNKSWKYIERKYIKPPKGLRGVIRKGLSFAKRVVRRLLKR</sequence>